<comment type="caution">
    <text evidence="1">The sequence shown here is derived from an EMBL/GenBank/DDBJ whole genome shotgun (WGS) entry which is preliminary data.</text>
</comment>
<evidence type="ECO:0000313" key="1">
    <source>
        <dbReference type="EMBL" id="KAH1098195.1"/>
    </source>
</evidence>
<dbReference type="Proteomes" id="UP000828251">
    <property type="component" value="Unassembled WGS sequence"/>
</dbReference>
<dbReference type="EMBL" id="JAIQCV010000005">
    <property type="protein sequence ID" value="KAH1098195.1"/>
    <property type="molecule type" value="Genomic_DNA"/>
</dbReference>
<evidence type="ECO:0000313" key="2">
    <source>
        <dbReference type="Proteomes" id="UP000828251"/>
    </source>
</evidence>
<name>A0A9D4A9K1_9ROSI</name>
<reference evidence="1 2" key="1">
    <citation type="journal article" date="2021" name="Plant Biotechnol. J.">
        <title>Multi-omics assisted identification of the key and species-specific regulatory components of drought-tolerant mechanisms in Gossypium stocksii.</title>
        <authorList>
            <person name="Yu D."/>
            <person name="Ke L."/>
            <person name="Zhang D."/>
            <person name="Wu Y."/>
            <person name="Sun Y."/>
            <person name="Mei J."/>
            <person name="Sun J."/>
            <person name="Sun Y."/>
        </authorList>
    </citation>
    <scope>NUCLEOTIDE SEQUENCE [LARGE SCALE GENOMIC DNA]</scope>
    <source>
        <strain evidence="2">cv. E1</strain>
        <tissue evidence="1">Leaf</tissue>
    </source>
</reference>
<protein>
    <submittedName>
        <fullName evidence="1">Uncharacterized protein</fullName>
    </submittedName>
</protein>
<proteinExistence type="predicted"/>
<dbReference type="AlphaFoldDB" id="A0A9D4A9K1"/>
<keyword evidence="2" id="KW-1185">Reference proteome</keyword>
<gene>
    <name evidence="1" type="ORF">J1N35_015116</name>
</gene>
<organism evidence="1 2">
    <name type="scientific">Gossypium stocksii</name>
    <dbReference type="NCBI Taxonomy" id="47602"/>
    <lineage>
        <taxon>Eukaryota</taxon>
        <taxon>Viridiplantae</taxon>
        <taxon>Streptophyta</taxon>
        <taxon>Embryophyta</taxon>
        <taxon>Tracheophyta</taxon>
        <taxon>Spermatophyta</taxon>
        <taxon>Magnoliopsida</taxon>
        <taxon>eudicotyledons</taxon>
        <taxon>Gunneridae</taxon>
        <taxon>Pentapetalae</taxon>
        <taxon>rosids</taxon>
        <taxon>malvids</taxon>
        <taxon>Malvales</taxon>
        <taxon>Malvaceae</taxon>
        <taxon>Malvoideae</taxon>
        <taxon>Gossypium</taxon>
    </lineage>
</organism>
<sequence length="176" mass="19882">MVKDSMPILDSSSAPQDNVAIENTVYTQVFGPDKNGEILGYGRRMTKSRLFGYGSVTQGSQSTSAISTLIEEMNAKHVEQIKTIQSEQAVREKTLLEEAESRFRTEAAEREARLIAEAEERFMKLTEIRVAKFMDMLDAREEKYEALINDCMAKGMSIEFQSSRLDDKAFSSDDDE</sequence>
<dbReference type="OrthoDB" id="1001157at2759"/>
<accession>A0A9D4A9K1</accession>